<evidence type="ECO:0000256" key="2">
    <source>
        <dbReference type="ARBA" id="ARBA00022527"/>
    </source>
</evidence>
<keyword evidence="6" id="KW-0067">ATP-binding</keyword>
<keyword evidence="4" id="KW-0547">Nucleotide-binding</keyword>
<gene>
    <name evidence="10" type="ORF">V6N11_028416</name>
</gene>
<name>A0ABR2NQK2_9ROSI</name>
<evidence type="ECO:0000256" key="4">
    <source>
        <dbReference type="ARBA" id="ARBA00022741"/>
    </source>
</evidence>
<keyword evidence="3" id="KW-0808">Transferase</keyword>
<comment type="caution">
    <text evidence="10">The sequence shown here is derived from an EMBL/GenBank/DDBJ whole genome shotgun (WGS) entry which is preliminary data.</text>
</comment>
<reference evidence="10 11" key="1">
    <citation type="journal article" date="2024" name="G3 (Bethesda)">
        <title>Genome assembly of Hibiscus sabdariffa L. provides insights into metabolisms of medicinal natural products.</title>
        <authorList>
            <person name="Kim T."/>
        </authorList>
    </citation>
    <scope>NUCLEOTIDE SEQUENCE [LARGE SCALE GENOMIC DNA]</scope>
    <source>
        <strain evidence="10">TK-2024</strain>
        <tissue evidence="10">Old leaves</tissue>
    </source>
</reference>
<dbReference type="EC" id="2.7.11.1" evidence="1"/>
<protein>
    <recommendedName>
        <fullName evidence="1">non-specific serine/threonine protein kinase</fullName>
        <ecNumber evidence="1">2.7.11.1</ecNumber>
    </recommendedName>
</protein>
<proteinExistence type="predicted"/>
<dbReference type="Gene3D" id="3.30.200.20">
    <property type="entry name" value="Phosphorylase Kinase, domain 1"/>
    <property type="match status" value="1"/>
</dbReference>
<evidence type="ECO:0000313" key="11">
    <source>
        <dbReference type="Proteomes" id="UP001396334"/>
    </source>
</evidence>
<dbReference type="Proteomes" id="UP001396334">
    <property type="component" value="Unassembled WGS sequence"/>
</dbReference>
<sequence length="428" mass="49559">MNNIETQLSRLESMFKENPRYLEKIRNLLSKNGIIFNSRNFRTPLKSVEEVQEHVEFTSHSNFSESNEVVLHFSAKKTSDDLLQRWGKEKKNLEVKNLKQKASPASLDAIDISGEQYLDVKHDIVKKRVDAHGNVIETRPDRIEVDEQCYNYCEDICDAYKNKGWAFSNSYMIDQCKRDSFLQKIKDEEGEGCNIHGSLEVNKVAGIFHFALGKSFEESRIHSLDGVHWMQKRPIGLYQYFIKAVPTIIYLFELSGTHCYFAMKVMDKASRANRKKLSMAQTEKEILQLLDDLFLPTLYAHFETDRFSCLAMEYSPGGDLHTLRQRQPGKYFFEYAASFYEEESHIMLSDFDIFLRCAISLTPIKISTIDFDPSKRGAGGAYCVKERSDIALMLMELQRTLKLEDELAEKFGDVHSIEFGNEIWRFGV</sequence>
<feature type="domain" description="Endoplasmic reticulum vesicle transporter C-terminal" evidence="9">
    <location>
        <begin position="146"/>
        <end position="227"/>
    </location>
</feature>
<dbReference type="SUPFAM" id="SSF56112">
    <property type="entry name" value="Protein kinase-like (PK-like)"/>
    <property type="match status" value="1"/>
</dbReference>
<evidence type="ECO:0000256" key="7">
    <source>
        <dbReference type="ARBA" id="ARBA00047899"/>
    </source>
</evidence>
<comment type="catalytic activity">
    <reaction evidence="7">
        <text>L-threonyl-[protein] + ATP = O-phospho-L-threonyl-[protein] + ADP + H(+)</text>
        <dbReference type="Rhea" id="RHEA:46608"/>
        <dbReference type="Rhea" id="RHEA-COMP:11060"/>
        <dbReference type="Rhea" id="RHEA-COMP:11605"/>
        <dbReference type="ChEBI" id="CHEBI:15378"/>
        <dbReference type="ChEBI" id="CHEBI:30013"/>
        <dbReference type="ChEBI" id="CHEBI:30616"/>
        <dbReference type="ChEBI" id="CHEBI:61977"/>
        <dbReference type="ChEBI" id="CHEBI:456216"/>
        <dbReference type="EC" id="2.7.11.1"/>
    </reaction>
</comment>
<evidence type="ECO:0000256" key="5">
    <source>
        <dbReference type="ARBA" id="ARBA00022777"/>
    </source>
</evidence>
<dbReference type="InterPro" id="IPR012936">
    <property type="entry name" value="Erv_C"/>
</dbReference>
<accession>A0ABR2NQK2</accession>
<evidence type="ECO:0000256" key="3">
    <source>
        <dbReference type="ARBA" id="ARBA00022679"/>
    </source>
</evidence>
<keyword evidence="5" id="KW-0418">Kinase</keyword>
<comment type="catalytic activity">
    <reaction evidence="8">
        <text>L-seryl-[protein] + ATP = O-phospho-L-seryl-[protein] + ADP + H(+)</text>
        <dbReference type="Rhea" id="RHEA:17989"/>
        <dbReference type="Rhea" id="RHEA-COMP:9863"/>
        <dbReference type="Rhea" id="RHEA-COMP:11604"/>
        <dbReference type="ChEBI" id="CHEBI:15378"/>
        <dbReference type="ChEBI" id="CHEBI:29999"/>
        <dbReference type="ChEBI" id="CHEBI:30616"/>
        <dbReference type="ChEBI" id="CHEBI:83421"/>
        <dbReference type="ChEBI" id="CHEBI:456216"/>
        <dbReference type="EC" id="2.7.11.1"/>
    </reaction>
</comment>
<dbReference type="InterPro" id="IPR011009">
    <property type="entry name" value="Kinase-like_dom_sf"/>
</dbReference>
<evidence type="ECO:0000256" key="1">
    <source>
        <dbReference type="ARBA" id="ARBA00012513"/>
    </source>
</evidence>
<evidence type="ECO:0000313" key="10">
    <source>
        <dbReference type="EMBL" id="KAK8978413.1"/>
    </source>
</evidence>
<evidence type="ECO:0000256" key="8">
    <source>
        <dbReference type="ARBA" id="ARBA00048679"/>
    </source>
</evidence>
<evidence type="ECO:0000256" key="6">
    <source>
        <dbReference type="ARBA" id="ARBA00022840"/>
    </source>
</evidence>
<keyword evidence="2" id="KW-0723">Serine/threonine-protein kinase</keyword>
<evidence type="ECO:0000259" key="9">
    <source>
        <dbReference type="Pfam" id="PF07970"/>
    </source>
</evidence>
<dbReference type="EMBL" id="JBBPBN010000113">
    <property type="protein sequence ID" value="KAK8978413.1"/>
    <property type="molecule type" value="Genomic_DNA"/>
</dbReference>
<dbReference type="Pfam" id="PF07970">
    <property type="entry name" value="COPIIcoated_ERV"/>
    <property type="match status" value="1"/>
</dbReference>
<dbReference type="PANTHER" id="PTHR45637">
    <property type="entry name" value="FLIPPASE KINASE 1-RELATED"/>
    <property type="match status" value="1"/>
</dbReference>
<keyword evidence="11" id="KW-1185">Reference proteome</keyword>
<organism evidence="10 11">
    <name type="scientific">Hibiscus sabdariffa</name>
    <name type="common">roselle</name>
    <dbReference type="NCBI Taxonomy" id="183260"/>
    <lineage>
        <taxon>Eukaryota</taxon>
        <taxon>Viridiplantae</taxon>
        <taxon>Streptophyta</taxon>
        <taxon>Embryophyta</taxon>
        <taxon>Tracheophyta</taxon>
        <taxon>Spermatophyta</taxon>
        <taxon>Magnoliopsida</taxon>
        <taxon>eudicotyledons</taxon>
        <taxon>Gunneridae</taxon>
        <taxon>Pentapetalae</taxon>
        <taxon>rosids</taxon>
        <taxon>malvids</taxon>
        <taxon>Malvales</taxon>
        <taxon>Malvaceae</taxon>
        <taxon>Malvoideae</taxon>
        <taxon>Hibiscus</taxon>
    </lineage>
</organism>